<evidence type="ECO:0008006" key="4">
    <source>
        <dbReference type="Google" id="ProtNLM"/>
    </source>
</evidence>
<keyword evidence="1" id="KW-0175">Coiled coil</keyword>
<accession>A0ABQ1MAZ3</accession>
<comment type="caution">
    <text evidence="2">The sequence shown here is derived from an EMBL/GenBank/DDBJ whole genome shotgun (WGS) entry which is preliminary data.</text>
</comment>
<protein>
    <recommendedName>
        <fullName evidence="4">Chromosome segregation protein SMC</fullName>
    </recommendedName>
</protein>
<evidence type="ECO:0000313" key="2">
    <source>
        <dbReference type="EMBL" id="GGC35607.1"/>
    </source>
</evidence>
<gene>
    <name evidence="2" type="ORF">GCM10011400_22820</name>
</gene>
<evidence type="ECO:0000256" key="1">
    <source>
        <dbReference type="SAM" id="Coils"/>
    </source>
</evidence>
<dbReference type="Proteomes" id="UP000602004">
    <property type="component" value="Unassembled WGS sequence"/>
</dbReference>
<feature type="coiled-coil region" evidence="1">
    <location>
        <begin position="320"/>
        <end position="351"/>
    </location>
</feature>
<name>A0ABQ1MAZ3_9BURK</name>
<dbReference type="EMBL" id="BMHL01000003">
    <property type="protein sequence ID" value="GGC35607.1"/>
    <property type="molecule type" value="Genomic_DNA"/>
</dbReference>
<sequence length="663" mass="73658">MTQLRLPNLDLPRALHPAAGVTQPIIWVRRLCVVREFARGEEYVVRDVSLRRGLNIVWTPPRDTGGGNELFQAGMSGHTAGKTTFCRLIRYALGEHGLSNERTRRRIRDKFPAGWLLAEVIVDGDEWAVARPFGIGAHSFCRRGAPFDALFDGDARHDYQDFLDAIAGAAVNCLPSRRFPTTDQPIRWEHILPWLSRDQECRFTDFLEWRHSSSESDAPALSVDERQFVVRAVLGLISDAERAEQLANAQRLVQRKEAVRRAPLLEHQALVDHQRLSELFPETPEPTSTELFTAATRDALREQRRTLDGQLAALTASSGVEALRASLERAIEEETNAKRDVEDAELRLKAEQGALAALSEPSEAASLLSSLPPARGYCNQPMSLARDRTCPLASTLPSDLAAKRSERVVNGEMERLRTLVQALDVSLAQARGVLGERIAQRSTAARAEMVARTELEQKRGRLLEERAGVVHLDKQLDNAEWAESTARNERETIETLTVAIDASYVVQEQLRAQNSMRLSHLASTFDYVVRAILGDEVTATVTAAGRSLALTVEHNGERESAAIATVKLLAFDLAALTESVQGRGSFPRFLLHDGPREADLSLDIYERLFLFGQHLEGCFSGEPSFQYIITTTTKPPQALLSAPWHVLTLAGVPSEQRLLRCDL</sequence>
<evidence type="ECO:0000313" key="3">
    <source>
        <dbReference type="Proteomes" id="UP000602004"/>
    </source>
</evidence>
<dbReference type="RefSeq" id="WP_115781495.1">
    <property type="nucleotide sequence ID" value="NZ_BMHL01000003.1"/>
</dbReference>
<organism evidence="2 3">
    <name type="scientific">Paraburkholderia caffeinilytica</name>
    <dbReference type="NCBI Taxonomy" id="1761016"/>
    <lineage>
        <taxon>Bacteria</taxon>
        <taxon>Pseudomonadati</taxon>
        <taxon>Pseudomonadota</taxon>
        <taxon>Betaproteobacteria</taxon>
        <taxon>Burkholderiales</taxon>
        <taxon>Burkholderiaceae</taxon>
        <taxon>Paraburkholderia</taxon>
    </lineage>
</organism>
<reference evidence="3" key="1">
    <citation type="journal article" date="2019" name="Int. J. Syst. Evol. Microbiol.">
        <title>The Global Catalogue of Microorganisms (GCM) 10K type strain sequencing project: providing services to taxonomists for standard genome sequencing and annotation.</title>
        <authorList>
            <consortium name="The Broad Institute Genomics Platform"/>
            <consortium name="The Broad Institute Genome Sequencing Center for Infectious Disease"/>
            <person name="Wu L."/>
            <person name="Ma J."/>
        </authorList>
    </citation>
    <scope>NUCLEOTIDE SEQUENCE [LARGE SCALE GENOMIC DNA]</scope>
    <source>
        <strain evidence="3">CGMCC 1.15103</strain>
    </source>
</reference>
<keyword evidence="3" id="KW-1185">Reference proteome</keyword>
<proteinExistence type="predicted"/>